<evidence type="ECO:0000256" key="2">
    <source>
        <dbReference type="ARBA" id="ARBA00022525"/>
    </source>
</evidence>
<dbReference type="RefSeq" id="WP_011317456.1">
    <property type="nucleotide sequence ID" value="NZ_JACKZP010000103.1"/>
</dbReference>
<keyword evidence="6" id="KW-1185">Reference proteome</keyword>
<dbReference type="InterPro" id="IPR015919">
    <property type="entry name" value="Cadherin-like_sf"/>
</dbReference>
<organism evidence="5 6">
    <name type="scientific">Trichormus variabilis N2B</name>
    <dbReference type="NCBI Taxonomy" id="2681315"/>
    <lineage>
        <taxon>Bacteria</taxon>
        <taxon>Bacillati</taxon>
        <taxon>Cyanobacteriota</taxon>
        <taxon>Cyanophyceae</taxon>
        <taxon>Nostocales</taxon>
        <taxon>Nostocaceae</taxon>
        <taxon>Trichormus</taxon>
    </lineage>
</organism>
<feature type="domain" description="Dystroglycan-type cadherin-like" evidence="4">
    <location>
        <begin position="557"/>
        <end position="657"/>
    </location>
</feature>
<dbReference type="SMART" id="SM00736">
    <property type="entry name" value="CADG"/>
    <property type="match status" value="1"/>
</dbReference>
<dbReference type="Gene3D" id="2.60.40.10">
    <property type="entry name" value="Immunoglobulins"/>
    <property type="match status" value="1"/>
</dbReference>
<dbReference type="InterPro" id="IPR011049">
    <property type="entry name" value="Serralysin-like_metalloprot_C"/>
</dbReference>
<dbReference type="Pfam" id="PF00353">
    <property type="entry name" value="HemolysinCabind"/>
    <property type="match status" value="6"/>
</dbReference>
<reference evidence="5 6" key="1">
    <citation type="submission" date="2019-11" db="EMBL/GenBank/DDBJ databases">
        <title>Comparison of genomes from free-living endosymbiotic cyanobacteria isolated from Azolla.</title>
        <authorList>
            <person name="Thiel T."/>
            <person name="Pratte B."/>
        </authorList>
    </citation>
    <scope>NUCLEOTIDE SEQUENCE [LARGE SCALE GENOMIC DNA]</scope>
    <source>
        <strain evidence="5 6">N2B</strain>
    </source>
</reference>
<dbReference type="InterPro" id="IPR018511">
    <property type="entry name" value="Hemolysin-typ_Ca-bd_CS"/>
</dbReference>
<proteinExistence type="predicted"/>
<dbReference type="Gene3D" id="2.150.10.10">
    <property type="entry name" value="Serralysin-like metalloprotease, C-terminal"/>
    <property type="match status" value="1"/>
</dbReference>
<protein>
    <submittedName>
        <fullName evidence="5">Ig domain-containing protein</fullName>
    </submittedName>
</protein>
<dbReference type="PROSITE" id="PS00330">
    <property type="entry name" value="HEMOLYSIN_CALCIUM"/>
    <property type="match status" value="5"/>
</dbReference>
<name>A0ABR6SD74_ANAVA</name>
<comment type="caution">
    <text evidence="5">The sequence shown here is derived from an EMBL/GenBank/DDBJ whole genome shotgun (WGS) entry which is preliminary data.</text>
</comment>
<evidence type="ECO:0000256" key="3">
    <source>
        <dbReference type="SAM" id="MobiDB-lite"/>
    </source>
</evidence>
<dbReference type="InterPro" id="IPR050557">
    <property type="entry name" value="RTX_toxin/Mannuronan_C5-epim"/>
</dbReference>
<dbReference type="GeneID" id="58723241"/>
<gene>
    <name evidence="5" type="ORF">GNE12_20805</name>
</gene>
<feature type="compositionally biased region" description="Low complexity" evidence="3">
    <location>
        <begin position="862"/>
        <end position="877"/>
    </location>
</feature>
<dbReference type="PANTHER" id="PTHR38340">
    <property type="entry name" value="S-LAYER PROTEIN"/>
    <property type="match status" value="1"/>
</dbReference>
<comment type="subcellular location">
    <subcellularLocation>
        <location evidence="1">Secreted</location>
    </subcellularLocation>
</comment>
<evidence type="ECO:0000313" key="5">
    <source>
        <dbReference type="EMBL" id="MBC1304360.1"/>
    </source>
</evidence>
<evidence type="ECO:0000256" key="1">
    <source>
        <dbReference type="ARBA" id="ARBA00004613"/>
    </source>
</evidence>
<dbReference type="SUPFAM" id="SSF51120">
    <property type="entry name" value="beta-Roll"/>
    <property type="match status" value="2"/>
</dbReference>
<dbReference type="InterPro" id="IPR006644">
    <property type="entry name" value="Cadg"/>
</dbReference>
<dbReference type="Proteomes" id="UP000570851">
    <property type="component" value="Unassembled WGS sequence"/>
</dbReference>
<dbReference type="InterPro" id="IPR001343">
    <property type="entry name" value="Hemolysn_Ca-bd"/>
</dbReference>
<evidence type="ECO:0000313" key="6">
    <source>
        <dbReference type="Proteomes" id="UP000570851"/>
    </source>
</evidence>
<dbReference type="EMBL" id="JACKZP010000103">
    <property type="protein sequence ID" value="MBC1304360.1"/>
    <property type="molecule type" value="Genomic_DNA"/>
</dbReference>
<evidence type="ECO:0000259" key="4">
    <source>
        <dbReference type="SMART" id="SM00736"/>
    </source>
</evidence>
<dbReference type="PANTHER" id="PTHR38340:SF1">
    <property type="entry name" value="S-LAYER PROTEIN"/>
    <property type="match status" value="1"/>
</dbReference>
<dbReference type="Pfam" id="PF05345">
    <property type="entry name" value="He_PIG"/>
    <property type="match status" value="1"/>
</dbReference>
<dbReference type="PRINTS" id="PR00313">
    <property type="entry name" value="CABNDNGRPT"/>
</dbReference>
<sequence>MANTAPLLNNTGNLTLSFITEDIPVTSNTGTLVSEIIGNSISDPDASALKGIAVTFVDNSNGVWEYTLNNGTSWNAFGTPLLNAARLLPSNANTKIRFRPNANFSGSADINFYAWDQTTGTSGNTANILAGKGGTTAFSTDYEGASITVTSVNDTAPTLNAGTLTLATINEDTPLVSNRGSLLADLVRGLISDSDANPQGIAVTGADNSNGSWQYSLDGGANWLNFGAVSDSSATVLLPSIRLYDGSLIGSPTSQGWLKFGASPAITLPILGNVLGVGGTQSQISGGTQLNSNTTPASSLAGFTASTGTSGYSNYNGYAPVLFNQSFPALDPVKGFTISFDVKINSETHTSDDNGDGIQDRAGFSVIVVTSDKTKAIELGFWTDEIWAQNASPLFTHSTTERAFRNTSTAVTHYNLVVENNTYKLFAPDSSTPILSGNLRDYTAFNHTTAAPSPINSLPFDPYETPNFLFLGDNTTSARSSIDLTRVELQTNTRVRFVPNADYNGQANLTFRAWDGSNGVASGTTGVNASVNGNATAFSSNTQTVGITINSVNDAPIVANSISNQTAITGTAFNFQIAANTFADADSGDTLTYSATRSDGSPLPSWLSFDADTGRFTGTPTTDNLGSISLRVTATDTTNLSVNTIFNLEIRRPDNIINGTANNNTIIATSAKDIFDGGDGGDIFITNIANLSQNDILNGGNGQDTIIIQGGINTDTISFDLSNVNNQLASILGTTITNVETFDLRSFAGTVTFTGGSGNDVVYGGVGNDTLTGGAGDDNLNGGAGDDTLIGGDGNDILTGGSGTNTLTGGAGNDRYYIDNASDVIQEGAGAGQDEVFATVSYTLAANVEALTLRGTAIQGTGNSSNNNIRGNNANNILSGEDGNDNLTGNAGNDVLIGGRGNDTLNGGIGNDELIGGAGSDRLFGGAGADYFSFGSQGNPFNSGDFGIDTIADFAVGVDDIKLDKVSFSALTSVVGNGFSVSSEFASVSNDTLAATSNGLIVYSLGSGRLFYNQNGSAAGFGTGAQFATLSGTPILSADDFFIFQSVQEPAKKIA</sequence>
<feature type="region of interest" description="Disordered" evidence="3">
    <location>
        <begin position="859"/>
        <end position="881"/>
    </location>
</feature>
<accession>A0ABR6SD74</accession>
<dbReference type="SUPFAM" id="SSF49313">
    <property type="entry name" value="Cadherin-like"/>
    <property type="match status" value="1"/>
</dbReference>
<keyword evidence="2" id="KW-0964">Secreted</keyword>
<dbReference type="InterPro" id="IPR013783">
    <property type="entry name" value="Ig-like_fold"/>
</dbReference>